<protein>
    <submittedName>
        <fullName evidence="2">Uncharacterized protein</fullName>
    </submittedName>
</protein>
<dbReference type="PROSITE" id="PS51257">
    <property type="entry name" value="PROKAR_LIPOPROTEIN"/>
    <property type="match status" value="1"/>
</dbReference>
<keyword evidence="1" id="KW-0732">Signal</keyword>
<keyword evidence="3" id="KW-1185">Reference proteome</keyword>
<comment type="caution">
    <text evidence="2">The sequence shown here is derived from an EMBL/GenBank/DDBJ whole genome shotgun (WGS) entry which is preliminary data.</text>
</comment>
<proteinExistence type="predicted"/>
<name>A0AAE3MAP7_9BACT</name>
<feature type="signal peptide" evidence="1">
    <location>
        <begin position="1"/>
        <end position="23"/>
    </location>
</feature>
<dbReference type="EMBL" id="JAPDPI010000001">
    <property type="protein sequence ID" value="MCW3804169.1"/>
    <property type="molecule type" value="Genomic_DNA"/>
</dbReference>
<feature type="chain" id="PRO_5042272110" evidence="1">
    <location>
        <begin position="24"/>
        <end position="321"/>
    </location>
</feature>
<evidence type="ECO:0000313" key="3">
    <source>
        <dbReference type="Proteomes" id="UP001207408"/>
    </source>
</evidence>
<gene>
    <name evidence="2" type="ORF">OM074_00960</name>
</gene>
<organism evidence="2 3">
    <name type="scientific">Plebeiibacterium marinum</name>
    <dbReference type="NCBI Taxonomy" id="2992111"/>
    <lineage>
        <taxon>Bacteria</taxon>
        <taxon>Pseudomonadati</taxon>
        <taxon>Bacteroidota</taxon>
        <taxon>Bacteroidia</taxon>
        <taxon>Marinilabiliales</taxon>
        <taxon>Marinilabiliaceae</taxon>
        <taxon>Plebeiibacterium</taxon>
    </lineage>
</organism>
<evidence type="ECO:0000256" key="1">
    <source>
        <dbReference type="SAM" id="SignalP"/>
    </source>
</evidence>
<dbReference type="RefSeq" id="WP_301197392.1">
    <property type="nucleotide sequence ID" value="NZ_JAPDPI010000001.1"/>
</dbReference>
<reference evidence="2" key="1">
    <citation type="submission" date="2022-10" db="EMBL/GenBank/DDBJ databases">
        <authorList>
            <person name="Yu W.X."/>
        </authorList>
    </citation>
    <scope>NUCLEOTIDE SEQUENCE</scope>
    <source>
        <strain evidence="2">D04</strain>
    </source>
</reference>
<accession>A0AAE3MAP7</accession>
<evidence type="ECO:0000313" key="2">
    <source>
        <dbReference type="EMBL" id="MCW3804169.1"/>
    </source>
</evidence>
<dbReference type="Proteomes" id="UP001207408">
    <property type="component" value="Unassembled WGS sequence"/>
</dbReference>
<sequence>MKKIARKLSFVVLGLLIFASCDVKDKEATRPQANLKVAMNGWEYFIGDNDFESCSEVKEFPFFSSANVSIFNDENFLYVKVVAEEDWVIEKLYLTIWEGEIPRIFTHEDFPYQIVFPEAEYQSEVTFKIPRGDNWDVCMPLSLKIFTQNVIDGSRDHWYLTNDNLDSFDFFIQFCWEECEDCIEVIDIIAAQHYDVGDLIVWKENGDLYVKYAIDEGYKLEDAHLYVGCLGDIPVNKSGNPQIGHFPYNMSEDMVDGGIFVIPSDYLLNLECDCWVVAAHAVVSKMVGEEYWEETAWSDGNEFVDDRNWGTYSVSDCWCNE</sequence>
<dbReference type="AlphaFoldDB" id="A0AAE3MAP7"/>